<feature type="compositionally biased region" description="Basic and acidic residues" evidence="1">
    <location>
        <begin position="95"/>
        <end position="107"/>
    </location>
</feature>
<protein>
    <submittedName>
        <fullName evidence="2">Uncharacterized protein</fullName>
    </submittedName>
</protein>
<gene>
    <name evidence="2" type="ORF">BRAFLDRAFT_84735</name>
</gene>
<feature type="region of interest" description="Disordered" evidence="1">
    <location>
        <begin position="66"/>
        <end position="120"/>
    </location>
</feature>
<accession>C3YL21</accession>
<dbReference type="AlphaFoldDB" id="C3YL21"/>
<reference evidence="2" key="1">
    <citation type="journal article" date="2008" name="Nature">
        <title>The amphioxus genome and the evolution of the chordate karyotype.</title>
        <authorList>
            <consortium name="US DOE Joint Genome Institute (JGI-PGF)"/>
            <person name="Putnam N.H."/>
            <person name="Butts T."/>
            <person name="Ferrier D.E.K."/>
            <person name="Furlong R.F."/>
            <person name="Hellsten U."/>
            <person name="Kawashima T."/>
            <person name="Robinson-Rechavi M."/>
            <person name="Shoguchi E."/>
            <person name="Terry A."/>
            <person name="Yu J.-K."/>
            <person name="Benito-Gutierrez E.L."/>
            <person name="Dubchak I."/>
            <person name="Garcia-Fernandez J."/>
            <person name="Gibson-Brown J.J."/>
            <person name="Grigoriev I.V."/>
            <person name="Horton A.C."/>
            <person name="de Jong P.J."/>
            <person name="Jurka J."/>
            <person name="Kapitonov V.V."/>
            <person name="Kohara Y."/>
            <person name="Kuroki Y."/>
            <person name="Lindquist E."/>
            <person name="Lucas S."/>
            <person name="Osoegawa K."/>
            <person name="Pennacchio L.A."/>
            <person name="Salamov A.A."/>
            <person name="Satou Y."/>
            <person name="Sauka-Spengler T."/>
            <person name="Schmutz J."/>
            <person name="Shin-I T."/>
            <person name="Toyoda A."/>
            <person name="Bronner-Fraser M."/>
            <person name="Fujiyama A."/>
            <person name="Holland L.Z."/>
            <person name="Holland P.W.H."/>
            <person name="Satoh N."/>
            <person name="Rokhsar D.S."/>
        </authorList>
    </citation>
    <scope>NUCLEOTIDE SEQUENCE [LARGE SCALE GENOMIC DNA]</scope>
    <source>
        <strain evidence="2">S238N-H82</strain>
        <tissue evidence="2">Testes</tissue>
    </source>
</reference>
<organism>
    <name type="scientific">Branchiostoma floridae</name>
    <name type="common">Florida lancelet</name>
    <name type="synonym">Amphioxus</name>
    <dbReference type="NCBI Taxonomy" id="7739"/>
    <lineage>
        <taxon>Eukaryota</taxon>
        <taxon>Metazoa</taxon>
        <taxon>Chordata</taxon>
        <taxon>Cephalochordata</taxon>
        <taxon>Leptocardii</taxon>
        <taxon>Amphioxiformes</taxon>
        <taxon>Branchiostomatidae</taxon>
        <taxon>Branchiostoma</taxon>
    </lineage>
</organism>
<sequence>MSGLSDQRRYARSPLLCQHSPDDVQELALRFLGRVAHTPTPKPQLVKPGAAELWLLTHRLWYCQQPTAGPTTRIPGPAPVVSRPRKSGESGLSRDSVKMYSCREKNLPPHKSSPTPPGIN</sequence>
<dbReference type="InParanoid" id="C3YL21"/>
<proteinExistence type="predicted"/>
<evidence type="ECO:0000313" key="2">
    <source>
        <dbReference type="EMBL" id="EEN59012.1"/>
    </source>
</evidence>
<name>C3YL21_BRAFL</name>
<dbReference type="EMBL" id="GG666525">
    <property type="protein sequence ID" value="EEN59012.1"/>
    <property type="molecule type" value="Genomic_DNA"/>
</dbReference>
<evidence type="ECO:0000256" key="1">
    <source>
        <dbReference type="SAM" id="MobiDB-lite"/>
    </source>
</evidence>